<feature type="transmembrane region" description="Helical" evidence="8">
    <location>
        <begin position="314"/>
        <end position="331"/>
    </location>
</feature>
<keyword evidence="10" id="KW-1185">Reference proteome</keyword>
<dbReference type="CDD" id="cd06853">
    <property type="entry name" value="GT_WecA_like"/>
    <property type="match status" value="1"/>
</dbReference>
<dbReference type="Pfam" id="PF00953">
    <property type="entry name" value="Glycos_transf_4"/>
    <property type="match status" value="1"/>
</dbReference>
<dbReference type="EMBL" id="SJCY01000003">
    <property type="protein sequence ID" value="TDG36717.1"/>
    <property type="molecule type" value="Genomic_DNA"/>
</dbReference>
<dbReference type="AlphaFoldDB" id="A0A4R5MLT3"/>
<comment type="caution">
    <text evidence="9">The sequence shown here is derived from an EMBL/GenBank/DDBJ whole genome shotgun (WGS) entry which is preliminary data.</text>
</comment>
<evidence type="ECO:0000256" key="1">
    <source>
        <dbReference type="ARBA" id="ARBA00004651"/>
    </source>
</evidence>
<comment type="subcellular location">
    <subcellularLocation>
        <location evidence="1">Cell membrane</location>
        <topology evidence="1">Multi-pass membrane protein</topology>
    </subcellularLocation>
</comment>
<dbReference type="InterPro" id="IPR000715">
    <property type="entry name" value="Glycosyl_transferase_4"/>
</dbReference>
<keyword evidence="4 8" id="KW-0812">Transmembrane</keyword>
<feature type="transmembrane region" description="Helical" evidence="8">
    <location>
        <begin position="240"/>
        <end position="263"/>
    </location>
</feature>
<dbReference type="Proteomes" id="UP000295668">
    <property type="component" value="Unassembled WGS sequence"/>
</dbReference>
<dbReference type="GO" id="GO:0044038">
    <property type="term" value="P:cell wall macromolecule biosynthetic process"/>
    <property type="evidence" value="ECO:0007669"/>
    <property type="project" value="TreeGrafter"/>
</dbReference>
<evidence type="ECO:0000313" key="10">
    <source>
        <dbReference type="Proteomes" id="UP000295668"/>
    </source>
</evidence>
<accession>A0A4R5MLT3</accession>
<feature type="transmembrane region" description="Helical" evidence="8">
    <location>
        <begin position="175"/>
        <end position="194"/>
    </location>
</feature>
<dbReference type="PROSITE" id="PS01348">
    <property type="entry name" value="MRAY_2"/>
    <property type="match status" value="1"/>
</dbReference>
<dbReference type="GO" id="GO:0016780">
    <property type="term" value="F:phosphotransferase activity, for other substituted phosphate groups"/>
    <property type="evidence" value="ECO:0007669"/>
    <property type="project" value="InterPro"/>
</dbReference>
<keyword evidence="2" id="KW-1003">Cell membrane</keyword>
<keyword evidence="7" id="KW-0479">Metal-binding</keyword>
<keyword evidence="3 9" id="KW-0808">Transferase</keyword>
<dbReference type="GO" id="GO:0046872">
    <property type="term" value="F:metal ion binding"/>
    <property type="evidence" value="ECO:0007669"/>
    <property type="project" value="UniProtKB-KW"/>
</dbReference>
<evidence type="ECO:0000256" key="7">
    <source>
        <dbReference type="PIRSR" id="PIRSR600715-1"/>
    </source>
</evidence>
<feature type="transmembrane region" description="Helical" evidence="8">
    <location>
        <begin position="290"/>
        <end position="308"/>
    </location>
</feature>
<feature type="transmembrane region" description="Helical" evidence="8">
    <location>
        <begin position="201"/>
        <end position="220"/>
    </location>
</feature>
<proteinExistence type="predicted"/>
<keyword evidence="7" id="KW-0460">Magnesium</keyword>
<evidence type="ECO:0000256" key="4">
    <source>
        <dbReference type="ARBA" id="ARBA00022692"/>
    </source>
</evidence>
<protein>
    <submittedName>
        <fullName evidence="9">Undecaprenyl/decaprenyl-phosphate alpha-N-acetylglucosaminyl 1-phosphate transferase</fullName>
    </submittedName>
</protein>
<feature type="transmembrane region" description="Helical" evidence="8">
    <location>
        <begin position="41"/>
        <end position="60"/>
    </location>
</feature>
<organism evidence="9 10">
    <name type="scientific">Pedobacter changchengzhani</name>
    <dbReference type="NCBI Taxonomy" id="2529274"/>
    <lineage>
        <taxon>Bacteria</taxon>
        <taxon>Pseudomonadati</taxon>
        <taxon>Bacteroidota</taxon>
        <taxon>Sphingobacteriia</taxon>
        <taxon>Sphingobacteriales</taxon>
        <taxon>Sphingobacteriaceae</taxon>
        <taxon>Pedobacter</taxon>
    </lineage>
</organism>
<evidence type="ECO:0000256" key="2">
    <source>
        <dbReference type="ARBA" id="ARBA00022475"/>
    </source>
</evidence>
<dbReference type="GO" id="GO:0009103">
    <property type="term" value="P:lipopolysaccharide biosynthetic process"/>
    <property type="evidence" value="ECO:0007669"/>
    <property type="project" value="TreeGrafter"/>
</dbReference>
<evidence type="ECO:0000313" key="9">
    <source>
        <dbReference type="EMBL" id="TDG36717.1"/>
    </source>
</evidence>
<feature type="transmembrane region" description="Helical" evidence="8">
    <location>
        <begin position="150"/>
        <end position="169"/>
    </location>
</feature>
<dbReference type="PANTHER" id="PTHR22926:SF3">
    <property type="entry name" value="UNDECAPRENYL-PHOSPHATE ALPHA-N-ACETYLGLUCOSAMINYL 1-PHOSPHATE TRANSFERASE"/>
    <property type="match status" value="1"/>
</dbReference>
<evidence type="ECO:0000256" key="5">
    <source>
        <dbReference type="ARBA" id="ARBA00022989"/>
    </source>
</evidence>
<evidence type="ECO:0000256" key="6">
    <source>
        <dbReference type="ARBA" id="ARBA00023136"/>
    </source>
</evidence>
<dbReference type="GO" id="GO:0071555">
    <property type="term" value="P:cell wall organization"/>
    <property type="evidence" value="ECO:0007669"/>
    <property type="project" value="TreeGrafter"/>
</dbReference>
<dbReference type="GO" id="GO:0005886">
    <property type="term" value="C:plasma membrane"/>
    <property type="evidence" value="ECO:0007669"/>
    <property type="project" value="UniProtKB-SubCell"/>
</dbReference>
<keyword evidence="5 8" id="KW-1133">Transmembrane helix</keyword>
<feature type="binding site" evidence="7">
    <location>
        <position position="205"/>
    </location>
    <ligand>
        <name>Mg(2+)</name>
        <dbReference type="ChEBI" id="CHEBI:18420"/>
    </ligand>
</feature>
<sequence length="373" mass="41566">MIAFSIVIFSIPSVIYSALKYKLFDSSDLDRKTHGKNISRLGGIPIFVSFTISVLLFSTLSDFKEANFLIIACIILSALGLKDDMYGTNITTKFILQLTVAIILVFFGDFRLSSFYGVLNIGELNYIGGSLFSIILIIFLNNAFNLIDGVDGLAASIGILSSLCFGFLFASMHEATYACIAFALVGALVGFIKYNWWPAKIFMGDTGALTIGLICATLAIKFIELNKLVPTGNPDFQSSPAIAVAILIVPIFDSIRVFCVRILNKKSPFRGDRNHIHHRLERLGLSSRKLVLLTVFLNISIIAFTVLFRSLGNFNLIVIIMSICIIFNMYLSWRLRVKENQTCDKKISDRNSLNYHAKKVNFGFKLIENEARN</sequence>
<dbReference type="PANTHER" id="PTHR22926">
    <property type="entry name" value="PHOSPHO-N-ACETYLMURAMOYL-PENTAPEPTIDE-TRANSFERASE"/>
    <property type="match status" value="1"/>
</dbReference>
<feature type="transmembrane region" description="Helical" evidence="8">
    <location>
        <begin position="124"/>
        <end position="143"/>
    </location>
</feature>
<gene>
    <name evidence="9" type="ORF">EZJ43_05380</name>
</gene>
<evidence type="ECO:0000256" key="3">
    <source>
        <dbReference type="ARBA" id="ARBA00022679"/>
    </source>
</evidence>
<comment type="cofactor">
    <cofactor evidence="7">
        <name>Mg(2+)</name>
        <dbReference type="ChEBI" id="CHEBI:18420"/>
    </cofactor>
</comment>
<reference evidence="9 10" key="1">
    <citation type="submission" date="2019-02" db="EMBL/GenBank/DDBJ databases">
        <title>Pedobacter sp. nov., a novel speices isolated from soil of pinguins habitat in Antarcitica.</title>
        <authorList>
            <person name="He R.-H."/>
        </authorList>
    </citation>
    <scope>NUCLEOTIDE SEQUENCE [LARGE SCALE GENOMIC DNA]</scope>
    <source>
        <strain evidence="9 10">E01020</strain>
    </source>
</reference>
<feature type="transmembrane region" description="Helical" evidence="8">
    <location>
        <begin position="66"/>
        <end position="82"/>
    </location>
</feature>
<keyword evidence="6 8" id="KW-0472">Membrane</keyword>
<feature type="binding site" evidence="7">
    <location>
        <position position="145"/>
    </location>
    <ligand>
        <name>Mg(2+)</name>
        <dbReference type="ChEBI" id="CHEBI:18420"/>
    </ligand>
</feature>
<dbReference type="InterPro" id="IPR018480">
    <property type="entry name" value="PNAcMuramoyl-5peptid_Trfase_CS"/>
</dbReference>
<dbReference type="OrthoDB" id="9783652at2"/>
<evidence type="ECO:0000256" key="8">
    <source>
        <dbReference type="SAM" id="Phobius"/>
    </source>
</evidence>
<name>A0A4R5MLT3_9SPHI</name>
<feature type="transmembrane region" description="Helical" evidence="8">
    <location>
        <begin position="94"/>
        <end position="112"/>
    </location>
</feature>